<keyword evidence="2" id="KW-1185">Reference proteome</keyword>
<dbReference type="EMBL" id="RBZU01000015">
    <property type="protein sequence ID" value="RKP46183.1"/>
    <property type="molecule type" value="Genomic_DNA"/>
</dbReference>
<organism evidence="1 2">
    <name type="scientific">Pararobbsia silviterrae</name>
    <dbReference type="NCBI Taxonomy" id="1792498"/>
    <lineage>
        <taxon>Bacteria</taxon>
        <taxon>Pseudomonadati</taxon>
        <taxon>Pseudomonadota</taxon>
        <taxon>Betaproteobacteria</taxon>
        <taxon>Burkholderiales</taxon>
        <taxon>Burkholderiaceae</taxon>
        <taxon>Pararobbsia</taxon>
    </lineage>
</organism>
<proteinExistence type="predicted"/>
<dbReference type="Proteomes" id="UP000270342">
    <property type="component" value="Unassembled WGS sequence"/>
</dbReference>
<evidence type="ECO:0000313" key="2">
    <source>
        <dbReference type="Proteomes" id="UP000270342"/>
    </source>
</evidence>
<accession>A0A494XF03</accession>
<sequence length="442" mass="50736">MRIFDEAFYVSCYREFIPAGVAPLEHFLEFGEKLGYKPNAYFDPLLYLIVVPESRSGGALIHYLEHAVDEGGDEIDLTISAVLPVPVSYVPQQPDDMQARDREDNLAYSRQFGLAETLRFRVDEREYSLIALSADAFFERLESNQACAYPRLPHGFWDCVHNLQTARALLSSWLVERQLQNIFTDAQIDRLAARAFDAFLPEMGVYNENFLDELFQGIRTETVSPDYFRSVSFKWQPTIAHRIFGRTDAIGEMESTQLRTFADLFGADSPVYESMIWKRWVYSGDIKRLPVFARSRPVVLVGANRVKALGERWKLPSFTHLEIPLLSYNQRYAILDLCKAATIEAKAEAKRIGSGPPLIMLQGGSLACWLIARLHHWDPAVFYLDFGQSLHIWFLDNQELWMHWLKFHPRLVMENCELDAFYEELGIALEAPFARPAISDTA</sequence>
<evidence type="ECO:0000313" key="1">
    <source>
        <dbReference type="EMBL" id="RKP46183.1"/>
    </source>
</evidence>
<comment type="caution">
    <text evidence="1">The sequence shown here is derived from an EMBL/GenBank/DDBJ whole genome shotgun (WGS) entry which is preliminary data.</text>
</comment>
<dbReference type="AlphaFoldDB" id="A0A494XF03"/>
<protein>
    <submittedName>
        <fullName evidence="1">Uncharacterized protein</fullName>
    </submittedName>
</protein>
<gene>
    <name evidence="1" type="ORF">D7S86_25010</name>
</gene>
<reference evidence="1 2" key="1">
    <citation type="submission" date="2018-10" db="EMBL/GenBank/DDBJ databases">
        <title>Robbsia sp. DHC34, isolated from soil.</title>
        <authorList>
            <person name="Gao Z.-H."/>
            <person name="Qiu L.-H."/>
        </authorList>
    </citation>
    <scope>NUCLEOTIDE SEQUENCE [LARGE SCALE GENOMIC DNA]</scope>
    <source>
        <strain evidence="1 2">DHC34</strain>
    </source>
</reference>
<name>A0A494XF03_9BURK</name>